<dbReference type="AlphaFoldDB" id="A0A7J3VTR6"/>
<dbReference type="CDD" id="cd00446">
    <property type="entry name" value="GrpE"/>
    <property type="match status" value="1"/>
</dbReference>
<evidence type="ECO:0000256" key="1">
    <source>
        <dbReference type="ARBA" id="ARBA00009054"/>
    </source>
</evidence>
<keyword evidence="2" id="KW-0143">Chaperone</keyword>
<dbReference type="GO" id="GO:0051082">
    <property type="term" value="F:unfolded protein binding"/>
    <property type="evidence" value="ECO:0007669"/>
    <property type="project" value="TreeGrafter"/>
</dbReference>
<dbReference type="SUPFAM" id="SSF51064">
    <property type="entry name" value="Head domain of nucleotide exchange factor GrpE"/>
    <property type="match status" value="1"/>
</dbReference>
<dbReference type="Pfam" id="PF01025">
    <property type="entry name" value="GrpE"/>
    <property type="match status" value="1"/>
</dbReference>
<gene>
    <name evidence="5" type="primary">grpE</name>
    <name evidence="5" type="ORF">ENM31_02415</name>
</gene>
<evidence type="ECO:0000256" key="2">
    <source>
        <dbReference type="ARBA" id="ARBA00023186"/>
    </source>
</evidence>
<dbReference type="PANTHER" id="PTHR21237:SF23">
    <property type="entry name" value="GRPE PROTEIN HOMOLOG, MITOCHONDRIAL"/>
    <property type="match status" value="1"/>
</dbReference>
<dbReference type="SUPFAM" id="SSF58014">
    <property type="entry name" value="Coiled-coil domain of nucleotide exchange factor GrpE"/>
    <property type="match status" value="1"/>
</dbReference>
<dbReference type="InterPro" id="IPR000740">
    <property type="entry name" value="GrpE"/>
</dbReference>
<feature type="coiled-coil region" evidence="4">
    <location>
        <begin position="6"/>
        <end position="44"/>
    </location>
</feature>
<accession>A0A7J3VTR6</accession>
<dbReference type="Gene3D" id="3.90.20.20">
    <property type="match status" value="1"/>
</dbReference>
<dbReference type="PRINTS" id="PR00773">
    <property type="entry name" value="GRPEPROTEIN"/>
</dbReference>
<organism evidence="5">
    <name type="scientific">Caldiarchaeum subterraneum</name>
    <dbReference type="NCBI Taxonomy" id="311458"/>
    <lineage>
        <taxon>Archaea</taxon>
        <taxon>Nitrososphaerota</taxon>
        <taxon>Candidatus Caldarchaeales</taxon>
        <taxon>Candidatus Caldarchaeaceae</taxon>
        <taxon>Candidatus Caldarchaeum</taxon>
    </lineage>
</organism>
<evidence type="ECO:0000256" key="4">
    <source>
        <dbReference type="SAM" id="Coils"/>
    </source>
</evidence>
<dbReference type="Gene3D" id="2.30.22.10">
    <property type="entry name" value="Head domain of nucleotide exchange factor GrpE"/>
    <property type="match status" value="1"/>
</dbReference>
<sequence length="155" mass="17275">MSEDVVKALEAEKKELMESLIYARAELANLRRLMENEIKRSESAAVERIVKKLLPLYEDFERVVKGLEAEPAGPAASEAVKMLFKELGNILASEGVERMDVVGKEFNPFDHEAVEFVESSEATVETVVETVSPGYRLHGRVLKPPKVKVAKPKPP</sequence>
<comment type="caution">
    <text evidence="5">The sequence shown here is derived from an EMBL/GenBank/DDBJ whole genome shotgun (WGS) entry which is preliminary data.</text>
</comment>
<name>A0A7J3VTR6_CALS0</name>
<dbReference type="GO" id="GO:0051087">
    <property type="term" value="F:protein-folding chaperone binding"/>
    <property type="evidence" value="ECO:0007669"/>
    <property type="project" value="InterPro"/>
</dbReference>
<evidence type="ECO:0000256" key="3">
    <source>
        <dbReference type="RuleBase" id="RU004478"/>
    </source>
</evidence>
<dbReference type="GO" id="GO:0006457">
    <property type="term" value="P:protein folding"/>
    <property type="evidence" value="ECO:0007669"/>
    <property type="project" value="InterPro"/>
</dbReference>
<dbReference type="InterPro" id="IPR013805">
    <property type="entry name" value="GrpE_CC"/>
</dbReference>
<dbReference type="HAMAP" id="MF_01151">
    <property type="entry name" value="GrpE"/>
    <property type="match status" value="1"/>
</dbReference>
<dbReference type="InterPro" id="IPR009012">
    <property type="entry name" value="GrpE_head"/>
</dbReference>
<proteinExistence type="inferred from homology"/>
<comment type="similarity">
    <text evidence="1 3">Belongs to the GrpE family.</text>
</comment>
<dbReference type="EMBL" id="DRXH01000080">
    <property type="protein sequence ID" value="HHM44136.1"/>
    <property type="molecule type" value="Genomic_DNA"/>
</dbReference>
<dbReference type="GO" id="GO:0000774">
    <property type="term" value="F:adenyl-nucleotide exchange factor activity"/>
    <property type="evidence" value="ECO:0007669"/>
    <property type="project" value="InterPro"/>
</dbReference>
<reference evidence="5" key="1">
    <citation type="journal article" date="2020" name="mSystems">
        <title>Genome- and Community-Level Interaction Insights into Carbon Utilization and Element Cycling Functions of Hydrothermarchaeota in Hydrothermal Sediment.</title>
        <authorList>
            <person name="Zhou Z."/>
            <person name="Liu Y."/>
            <person name="Xu W."/>
            <person name="Pan J."/>
            <person name="Luo Z.H."/>
            <person name="Li M."/>
        </authorList>
    </citation>
    <scope>NUCLEOTIDE SEQUENCE [LARGE SCALE GENOMIC DNA]</scope>
    <source>
        <strain evidence="5">SpSt-1074</strain>
    </source>
</reference>
<dbReference type="PANTHER" id="PTHR21237">
    <property type="entry name" value="GRPE PROTEIN"/>
    <property type="match status" value="1"/>
</dbReference>
<keyword evidence="4" id="KW-0175">Coiled coil</keyword>
<evidence type="ECO:0000313" key="5">
    <source>
        <dbReference type="EMBL" id="HHM44136.1"/>
    </source>
</evidence>
<dbReference type="GO" id="GO:0042803">
    <property type="term" value="F:protein homodimerization activity"/>
    <property type="evidence" value="ECO:0007669"/>
    <property type="project" value="InterPro"/>
</dbReference>
<protein>
    <submittedName>
        <fullName evidence="5">Nucleotide exchange factor GrpE</fullName>
    </submittedName>
</protein>